<evidence type="ECO:0000313" key="1">
    <source>
        <dbReference type="EMBL" id="KRY56675.1"/>
    </source>
</evidence>
<dbReference type="EMBL" id="JYDI01000040">
    <property type="protein sequence ID" value="KRY56675.1"/>
    <property type="molecule type" value="Genomic_DNA"/>
</dbReference>
<accession>A0A0V1D6T2</accession>
<dbReference type="Proteomes" id="UP000054653">
    <property type="component" value="Unassembled WGS sequence"/>
</dbReference>
<reference evidence="1 2" key="1">
    <citation type="submission" date="2015-01" db="EMBL/GenBank/DDBJ databases">
        <title>Evolution of Trichinella species and genotypes.</title>
        <authorList>
            <person name="Korhonen P.K."/>
            <person name="Edoardo P."/>
            <person name="Giuseppe L.R."/>
            <person name="Gasser R.B."/>
        </authorList>
    </citation>
    <scope>NUCLEOTIDE SEQUENCE [LARGE SCALE GENOMIC DNA]</scope>
    <source>
        <strain evidence="1">ISS120</strain>
    </source>
</reference>
<comment type="caution">
    <text evidence="1">The sequence shown here is derived from an EMBL/GenBank/DDBJ whole genome shotgun (WGS) entry which is preliminary data.</text>
</comment>
<keyword evidence="2" id="KW-1185">Reference proteome</keyword>
<proteinExistence type="predicted"/>
<sequence>MGAIMSCHILFFQAEHKNVSKLCLDARYNRRNETNRKIKMLLAAFFLCRKLMLVFACFKLTRQNT</sequence>
<name>A0A0V1D6T2_TRIBR</name>
<dbReference type="AlphaFoldDB" id="A0A0V1D6T2"/>
<gene>
    <name evidence="1" type="ORF">T03_8219</name>
</gene>
<organism evidence="1 2">
    <name type="scientific">Trichinella britovi</name>
    <name type="common">Parasitic roundworm</name>
    <dbReference type="NCBI Taxonomy" id="45882"/>
    <lineage>
        <taxon>Eukaryota</taxon>
        <taxon>Metazoa</taxon>
        <taxon>Ecdysozoa</taxon>
        <taxon>Nematoda</taxon>
        <taxon>Enoplea</taxon>
        <taxon>Dorylaimia</taxon>
        <taxon>Trichinellida</taxon>
        <taxon>Trichinellidae</taxon>
        <taxon>Trichinella</taxon>
    </lineage>
</organism>
<evidence type="ECO:0000313" key="2">
    <source>
        <dbReference type="Proteomes" id="UP000054653"/>
    </source>
</evidence>
<protein>
    <submittedName>
        <fullName evidence="1">Uncharacterized protein</fullName>
    </submittedName>
</protein>